<dbReference type="SUPFAM" id="SSF56672">
    <property type="entry name" value="DNA/RNA polymerases"/>
    <property type="match status" value="1"/>
</dbReference>
<dbReference type="PROSITE" id="PS50158">
    <property type="entry name" value="ZF_CCHC"/>
    <property type="match status" value="2"/>
</dbReference>
<keyword evidence="7" id="KW-1185">Reference proteome</keyword>
<dbReference type="PROSITE" id="PS50878">
    <property type="entry name" value="RT_POL"/>
    <property type="match status" value="1"/>
</dbReference>
<dbReference type="Pfam" id="PF23058">
    <property type="entry name" value="RBD_ZCCHC3_2nd"/>
    <property type="match status" value="1"/>
</dbReference>
<dbReference type="InterPro" id="IPR043502">
    <property type="entry name" value="DNA/RNA_pol_sf"/>
</dbReference>
<evidence type="ECO:0000259" key="4">
    <source>
        <dbReference type="PROSITE" id="PS50158"/>
    </source>
</evidence>
<feature type="region of interest" description="Disordered" evidence="2">
    <location>
        <begin position="246"/>
        <end position="351"/>
    </location>
</feature>
<evidence type="ECO:0008006" key="8">
    <source>
        <dbReference type="Google" id="ProtNLM"/>
    </source>
</evidence>
<organism evidence="6 7">
    <name type="scientific">Synaphobranchus kaupii</name>
    <name type="common">Kaup's arrowtooth eel</name>
    <dbReference type="NCBI Taxonomy" id="118154"/>
    <lineage>
        <taxon>Eukaryota</taxon>
        <taxon>Metazoa</taxon>
        <taxon>Chordata</taxon>
        <taxon>Craniata</taxon>
        <taxon>Vertebrata</taxon>
        <taxon>Euteleostomi</taxon>
        <taxon>Actinopterygii</taxon>
        <taxon>Neopterygii</taxon>
        <taxon>Teleostei</taxon>
        <taxon>Anguilliformes</taxon>
        <taxon>Synaphobranchidae</taxon>
        <taxon>Synaphobranchus</taxon>
    </lineage>
</organism>
<dbReference type="Pfam" id="PF00078">
    <property type="entry name" value="RVT_1"/>
    <property type="match status" value="1"/>
</dbReference>
<feature type="transmembrane region" description="Helical" evidence="3">
    <location>
        <begin position="1139"/>
        <end position="1160"/>
    </location>
</feature>
<dbReference type="InterPro" id="IPR036875">
    <property type="entry name" value="Znf_CCHC_sf"/>
</dbReference>
<dbReference type="Pfam" id="PF23057">
    <property type="entry name" value="RBD_ZCCHC3_1st"/>
    <property type="match status" value="1"/>
</dbReference>
<evidence type="ECO:0000256" key="2">
    <source>
        <dbReference type="SAM" id="MobiDB-lite"/>
    </source>
</evidence>
<dbReference type="AlphaFoldDB" id="A0A9Q1EAS0"/>
<dbReference type="SUPFAM" id="SSF57756">
    <property type="entry name" value="Retrovirus zinc finger-like domains"/>
    <property type="match status" value="1"/>
</dbReference>
<evidence type="ECO:0000256" key="1">
    <source>
        <dbReference type="PROSITE-ProRule" id="PRU00047"/>
    </source>
</evidence>
<dbReference type="CDD" id="cd01650">
    <property type="entry name" value="RT_nLTR_like"/>
    <property type="match status" value="1"/>
</dbReference>
<sequence length="1204" mass="135950">MSRGEFVKVVLLDLLKADPGGVFCLQKNGAVKAFDLSLGSSASFEAVMKLCKEKSDQEPLSSFEVTSLECRNYKIVTTHVYNPYVADEVIRVFLSRYGEVMPGTRLIRDGYGIWMAKRQYRMRLKDDPRGHDGLVHPPAYFSIGADRGYLFYSGQPSFCRQCQKFGHTAGNCAQGTCRNCGQQGHNAVACPKPKRCHGCGKEGHLFRECPETERSYADVAAGMRGPSDGKPAPKDVVPERGDMEAVKEGKALNATPVMATGEGEAPSAEAREGEEQGREEVSAAREERTQEGVESLKNTTNRRQRAKEGSESGDNSSEEGMSIATKVERRRRRKAPKKAGDSLEPPSEKRFFSGLPLSGRVAVEGVNQPVLQQWGDEEAGPSGGREFNIIEAFSVVQGRVLGVDCGQAFGRGFWKLNVSVLQDKAFVEGYEDAYGGWVALRPVFSSLREWWDWVKLNTKRYAIGYCKMKAQRERGEFFRMQREMEDLFVDGNLKRDRKWEGYAELQERLRRFFEGRARAFMFSSSRVFLEKDETYSSYFFNSVKEHRKRKVVRGLRAGDGNVKTGTGEMVEVATNFYKQFFGKRAVPEALREGLETDFCLEELREALRGLKANKAPGADGLPAEFYRAFWEMVGPDLLEVARKIFREGRLGDSMREGVITLLFKKGEQVDLRNWRPVTLLCVDYKIIAKVLTGRMKEALPHVIHEDQTCGVAGRQLHWSLGLVRDAISWARDRKLPLMLVGLDQEKAFDRVSHEFLWRVLVRVGFGPRFIRWVRILYTGVGSRVNMNGHLSALVLQEAGVRQGCPLSPLLYVLFLEPLAAVIRGEGDIKGLAVPGGGGREVKLAQYADDTTLILGNDRSLGKALEQIARFAQASGSKLNMQKSKVKFCGLWEGRRESMYGLACCEGSFRMLGVGMGGQRDAEENWLERIGKVRRKLGLWSTRRLSVTGKILVVKAEVLPALVFLAQVFPLPPRLKSTVQGWDNRYPKAEQLPPHYGQVVRWARRFTECRDKGLCLDHRALYAALIERLCVARVLGVSAETWQMALMKGLGNRQKDLNWLVVHGRLPVRERLFRHSITWKYCPRDSCMVAETVAHVFWGCPFAQAVWKEVGLFFPIMQGVSYEGITVGKDSKNRQGRKIFLWWLVVSLVKFGLWEARGLLVRHNAKRGVKRVVGKVRSELGRRVQWEVTSMGYHKAKERWKDLYG</sequence>
<dbReference type="Pfam" id="PF13966">
    <property type="entry name" value="zf-RVT"/>
    <property type="match status" value="1"/>
</dbReference>
<dbReference type="InterPro" id="IPR057810">
    <property type="entry name" value="RBD_ZCCHC3_1st"/>
</dbReference>
<feature type="domain" description="CCHC-type" evidence="4">
    <location>
        <begin position="177"/>
        <end position="192"/>
    </location>
</feature>
<dbReference type="InterPro" id="IPR057811">
    <property type="entry name" value="RBD_ZCCHC3_2nd"/>
</dbReference>
<reference evidence="6" key="1">
    <citation type="journal article" date="2023" name="Science">
        <title>Genome structures resolve the early diversification of teleost fishes.</title>
        <authorList>
            <person name="Parey E."/>
            <person name="Louis A."/>
            <person name="Montfort J."/>
            <person name="Bouchez O."/>
            <person name="Roques C."/>
            <person name="Iampietro C."/>
            <person name="Lluch J."/>
            <person name="Castinel A."/>
            <person name="Donnadieu C."/>
            <person name="Desvignes T."/>
            <person name="Floi Bucao C."/>
            <person name="Jouanno E."/>
            <person name="Wen M."/>
            <person name="Mejri S."/>
            <person name="Dirks R."/>
            <person name="Jansen H."/>
            <person name="Henkel C."/>
            <person name="Chen W.J."/>
            <person name="Zahm M."/>
            <person name="Cabau C."/>
            <person name="Klopp C."/>
            <person name="Thompson A.W."/>
            <person name="Robinson-Rechavi M."/>
            <person name="Braasch I."/>
            <person name="Lecointre G."/>
            <person name="Bobe J."/>
            <person name="Postlethwait J.H."/>
            <person name="Berthelot C."/>
            <person name="Roest Crollius H."/>
            <person name="Guiguen Y."/>
        </authorList>
    </citation>
    <scope>NUCLEOTIDE SEQUENCE</scope>
    <source>
        <strain evidence="6">WJC10195</strain>
    </source>
</reference>
<dbReference type="OrthoDB" id="416119at2759"/>
<keyword evidence="1" id="KW-0479">Metal-binding</keyword>
<keyword evidence="1" id="KW-0863">Zinc-finger</keyword>
<keyword evidence="3" id="KW-0472">Membrane</keyword>
<dbReference type="InterPro" id="IPR001878">
    <property type="entry name" value="Znf_CCHC"/>
</dbReference>
<dbReference type="EMBL" id="JAINUF010000020">
    <property type="protein sequence ID" value="KAJ8335374.1"/>
    <property type="molecule type" value="Genomic_DNA"/>
</dbReference>
<keyword evidence="3" id="KW-0812">Transmembrane</keyword>
<evidence type="ECO:0000259" key="5">
    <source>
        <dbReference type="PROSITE" id="PS50878"/>
    </source>
</evidence>
<evidence type="ECO:0000313" key="6">
    <source>
        <dbReference type="EMBL" id="KAJ8335374.1"/>
    </source>
</evidence>
<proteinExistence type="predicted"/>
<keyword evidence="1" id="KW-0862">Zinc</keyword>
<dbReference type="SMART" id="SM00343">
    <property type="entry name" value="ZnF_C2HC"/>
    <property type="match status" value="3"/>
</dbReference>
<feature type="compositionally biased region" description="Basic and acidic residues" evidence="2">
    <location>
        <begin position="338"/>
        <end position="351"/>
    </location>
</feature>
<keyword evidence="3" id="KW-1133">Transmembrane helix</keyword>
<evidence type="ECO:0000313" key="7">
    <source>
        <dbReference type="Proteomes" id="UP001152622"/>
    </source>
</evidence>
<dbReference type="GO" id="GO:0008270">
    <property type="term" value="F:zinc ion binding"/>
    <property type="evidence" value="ECO:0007669"/>
    <property type="project" value="UniProtKB-KW"/>
</dbReference>
<dbReference type="PANTHER" id="PTHR19446">
    <property type="entry name" value="REVERSE TRANSCRIPTASES"/>
    <property type="match status" value="1"/>
</dbReference>
<name>A0A9Q1EAS0_SYNKA</name>
<comment type="caution">
    <text evidence="6">The sequence shown here is derived from an EMBL/GenBank/DDBJ whole genome shotgun (WGS) entry which is preliminary data.</text>
</comment>
<dbReference type="GO" id="GO:0003676">
    <property type="term" value="F:nucleic acid binding"/>
    <property type="evidence" value="ECO:0007669"/>
    <property type="project" value="InterPro"/>
</dbReference>
<protein>
    <recommendedName>
        <fullName evidence="8">Reverse transcriptase domain-containing protein</fullName>
    </recommendedName>
</protein>
<dbReference type="Proteomes" id="UP001152622">
    <property type="component" value="Chromosome 20"/>
</dbReference>
<accession>A0A9Q1EAS0</accession>
<feature type="domain" description="Reverse transcriptase" evidence="5">
    <location>
        <begin position="643"/>
        <end position="915"/>
    </location>
</feature>
<dbReference type="InterPro" id="IPR026960">
    <property type="entry name" value="RVT-Znf"/>
</dbReference>
<evidence type="ECO:0000256" key="3">
    <source>
        <dbReference type="SAM" id="Phobius"/>
    </source>
</evidence>
<dbReference type="InterPro" id="IPR000477">
    <property type="entry name" value="RT_dom"/>
</dbReference>
<feature type="compositionally biased region" description="Basic residues" evidence="2">
    <location>
        <begin position="328"/>
        <end position="337"/>
    </location>
</feature>
<feature type="domain" description="CCHC-type" evidence="4">
    <location>
        <begin position="195"/>
        <end position="211"/>
    </location>
</feature>
<gene>
    <name evidence="6" type="ORF">SKAU_G00387160</name>
</gene>
<dbReference type="Gene3D" id="4.10.60.10">
    <property type="entry name" value="Zinc finger, CCHC-type"/>
    <property type="match status" value="1"/>
</dbReference>
<feature type="compositionally biased region" description="Basic and acidic residues" evidence="2">
    <location>
        <begin position="269"/>
        <end position="291"/>
    </location>
</feature>